<feature type="compositionally biased region" description="Low complexity" evidence="1">
    <location>
        <begin position="1"/>
        <end position="14"/>
    </location>
</feature>
<keyword evidence="3" id="KW-1185">Reference proteome</keyword>
<reference evidence="2" key="1">
    <citation type="submission" date="2021-07" db="EMBL/GenBank/DDBJ databases">
        <authorList>
            <person name="Branca A.L. A."/>
        </authorList>
    </citation>
    <scope>NUCLEOTIDE SEQUENCE</scope>
</reference>
<organism evidence="2 3">
    <name type="scientific">Penicillium egyptiacum</name>
    <dbReference type="NCBI Taxonomy" id="1303716"/>
    <lineage>
        <taxon>Eukaryota</taxon>
        <taxon>Fungi</taxon>
        <taxon>Dikarya</taxon>
        <taxon>Ascomycota</taxon>
        <taxon>Pezizomycotina</taxon>
        <taxon>Eurotiomycetes</taxon>
        <taxon>Eurotiomycetidae</taxon>
        <taxon>Eurotiales</taxon>
        <taxon>Aspergillaceae</taxon>
        <taxon>Penicillium</taxon>
    </lineage>
</organism>
<protein>
    <submittedName>
        <fullName evidence="2">Uncharacterized protein</fullName>
    </submittedName>
</protein>
<evidence type="ECO:0000256" key="1">
    <source>
        <dbReference type="SAM" id="MobiDB-lite"/>
    </source>
</evidence>
<accession>A0A9W4P0J3</accession>
<dbReference type="EMBL" id="CAJVRC010000152">
    <property type="protein sequence ID" value="CAG8880868.1"/>
    <property type="molecule type" value="Genomic_DNA"/>
</dbReference>
<comment type="caution">
    <text evidence="2">The sequence shown here is derived from an EMBL/GenBank/DDBJ whole genome shotgun (WGS) entry which is preliminary data.</text>
</comment>
<dbReference type="Proteomes" id="UP001154252">
    <property type="component" value="Unassembled WGS sequence"/>
</dbReference>
<feature type="region of interest" description="Disordered" evidence="1">
    <location>
        <begin position="1"/>
        <end position="21"/>
    </location>
</feature>
<evidence type="ECO:0000313" key="2">
    <source>
        <dbReference type="EMBL" id="CAG8880868.1"/>
    </source>
</evidence>
<name>A0A9W4P0J3_9EURO</name>
<feature type="non-terminal residue" evidence="2">
    <location>
        <position position="1"/>
    </location>
</feature>
<proteinExistence type="predicted"/>
<dbReference type="AlphaFoldDB" id="A0A9W4P0J3"/>
<sequence length="59" mass="5962">SCGPAPAVSSAAAGEYDVPGGADPVRAYLSVTVADYPVPTYLAATITGGYERDYAAHLD</sequence>
<evidence type="ECO:0000313" key="3">
    <source>
        <dbReference type="Proteomes" id="UP001154252"/>
    </source>
</evidence>
<gene>
    <name evidence="2" type="ORF">PEGY_LOCUS89</name>
</gene>
<feature type="non-terminal residue" evidence="2">
    <location>
        <position position="59"/>
    </location>
</feature>